<sequence>MVKKHGKKQRAKQRSRRTGAAHASAAANSLHRHEPLPDMAILEELPHHAGRELDTELAARLVAACRTGCKPCQRTLAKKLRTEQRPTLVALAAAVYATLPTPGFTASPTTRTWAPLARAGKTDASAAADALAAVEAMTDADASDLLEDALDHWAVGGASPEEIADKVKVIRDAPPRQRPADPMDAFRKAGIKVFTLDDLDLPDGVDPYHLAPNYGVTLMKTDTPDGQPMPMLVLYPETEDAGIDDLERRTDWEHWGLHGMPDMDPHWRVRARIADRSLQGLVHVGPDGEDGIELWRAAETVSLPAQWWDLLDRVQHVLVAGPVKTPEDPDALQAAGDAGELLAVVARVSFA</sequence>
<comment type="caution">
    <text evidence="2">The sequence shown here is derived from an EMBL/GenBank/DDBJ whole genome shotgun (WGS) entry which is preliminary data.</text>
</comment>
<reference evidence="3" key="1">
    <citation type="journal article" date="2019" name="Int. J. Syst. Evol. Microbiol.">
        <title>The Global Catalogue of Microorganisms (GCM) 10K type strain sequencing project: providing services to taxonomists for standard genome sequencing and annotation.</title>
        <authorList>
            <consortium name="The Broad Institute Genomics Platform"/>
            <consortium name="The Broad Institute Genome Sequencing Center for Infectious Disease"/>
            <person name="Wu L."/>
            <person name="Ma J."/>
        </authorList>
    </citation>
    <scope>NUCLEOTIDE SEQUENCE [LARGE SCALE GENOMIC DNA]</scope>
    <source>
        <strain evidence="3">JCM 18410</strain>
    </source>
</reference>
<feature type="region of interest" description="Disordered" evidence="1">
    <location>
        <begin position="1"/>
        <end position="34"/>
    </location>
</feature>
<accession>A0ABP9LUG7</accession>
<proteinExistence type="predicted"/>
<evidence type="ECO:0000313" key="2">
    <source>
        <dbReference type="EMBL" id="GAA5083297.1"/>
    </source>
</evidence>
<feature type="compositionally biased region" description="Low complexity" evidence="1">
    <location>
        <begin position="20"/>
        <end position="29"/>
    </location>
</feature>
<name>A0ABP9LUG7_9ACTN</name>
<protein>
    <recommendedName>
        <fullName evidence="4">DUF1963 domain-containing protein</fullName>
    </recommendedName>
</protein>
<evidence type="ECO:0000256" key="1">
    <source>
        <dbReference type="SAM" id="MobiDB-lite"/>
    </source>
</evidence>
<dbReference type="RefSeq" id="WP_345672826.1">
    <property type="nucleotide sequence ID" value="NZ_BAABKC010000163.1"/>
</dbReference>
<dbReference type="Proteomes" id="UP001500124">
    <property type="component" value="Unassembled WGS sequence"/>
</dbReference>
<evidence type="ECO:0008006" key="4">
    <source>
        <dbReference type="Google" id="ProtNLM"/>
    </source>
</evidence>
<gene>
    <name evidence="2" type="ORF">GCM10023336_78300</name>
</gene>
<organism evidence="2 3">
    <name type="scientific">Streptomyces similanensis</name>
    <dbReference type="NCBI Taxonomy" id="1274988"/>
    <lineage>
        <taxon>Bacteria</taxon>
        <taxon>Bacillati</taxon>
        <taxon>Actinomycetota</taxon>
        <taxon>Actinomycetes</taxon>
        <taxon>Kitasatosporales</taxon>
        <taxon>Streptomycetaceae</taxon>
        <taxon>Streptomyces</taxon>
    </lineage>
</organism>
<dbReference type="EMBL" id="BAABKC010000163">
    <property type="protein sequence ID" value="GAA5083297.1"/>
    <property type="molecule type" value="Genomic_DNA"/>
</dbReference>
<evidence type="ECO:0000313" key="3">
    <source>
        <dbReference type="Proteomes" id="UP001500124"/>
    </source>
</evidence>
<feature type="compositionally biased region" description="Basic residues" evidence="1">
    <location>
        <begin position="1"/>
        <end position="19"/>
    </location>
</feature>
<keyword evidence="3" id="KW-1185">Reference proteome</keyword>